<dbReference type="PANTHER" id="PTHR11129">
    <property type="entry name" value="PROTEIN FARNESYLTRANSFERASE ALPHA SUBUNIT/RAB GERANYLGERANYL TRANSFERASE ALPHA SUBUNIT"/>
    <property type="match status" value="1"/>
</dbReference>
<evidence type="ECO:0000313" key="11">
    <source>
        <dbReference type="Proteomes" id="UP000789572"/>
    </source>
</evidence>
<comment type="catalytic activity">
    <reaction evidence="8 9">
        <text>geranylgeranyl diphosphate + L-cysteinyl-[protein] = S-geranylgeranyl-L-cysteinyl-[protein] + diphosphate</text>
        <dbReference type="Rhea" id="RHEA:21240"/>
        <dbReference type="Rhea" id="RHEA-COMP:10131"/>
        <dbReference type="Rhea" id="RHEA-COMP:11537"/>
        <dbReference type="ChEBI" id="CHEBI:29950"/>
        <dbReference type="ChEBI" id="CHEBI:33019"/>
        <dbReference type="ChEBI" id="CHEBI:57533"/>
        <dbReference type="ChEBI" id="CHEBI:86021"/>
        <dbReference type="EC" id="2.5.1.60"/>
    </reaction>
</comment>
<dbReference type="PANTHER" id="PTHR11129:SF2">
    <property type="entry name" value="GERANYLGERANYL TRANSFERASE TYPE-2 SUBUNIT ALPHA"/>
    <property type="match status" value="1"/>
</dbReference>
<evidence type="ECO:0000256" key="1">
    <source>
        <dbReference type="ARBA" id="ARBA00006734"/>
    </source>
</evidence>
<dbReference type="EMBL" id="CAJVPJ010000192">
    <property type="protein sequence ID" value="CAG8493009.1"/>
    <property type="molecule type" value="Genomic_DNA"/>
</dbReference>
<dbReference type="SUPFAM" id="SSF48439">
    <property type="entry name" value="Protein prenylyltransferase"/>
    <property type="match status" value="1"/>
</dbReference>
<evidence type="ECO:0000256" key="3">
    <source>
        <dbReference type="ARBA" id="ARBA00014772"/>
    </source>
</evidence>
<dbReference type="Gene3D" id="1.25.40.120">
    <property type="entry name" value="Protein prenylyltransferase"/>
    <property type="match status" value="1"/>
</dbReference>
<evidence type="ECO:0000256" key="2">
    <source>
        <dbReference type="ARBA" id="ARBA00012656"/>
    </source>
</evidence>
<dbReference type="AlphaFoldDB" id="A0A9N8WN91"/>
<evidence type="ECO:0000256" key="5">
    <source>
        <dbReference type="ARBA" id="ARBA00022679"/>
    </source>
</evidence>
<dbReference type="PROSITE" id="PS51147">
    <property type="entry name" value="PFTA"/>
    <property type="match status" value="5"/>
</dbReference>
<evidence type="ECO:0000256" key="6">
    <source>
        <dbReference type="ARBA" id="ARBA00022737"/>
    </source>
</evidence>
<name>A0A9N8WN91_9GLOM</name>
<proteinExistence type="inferred from homology"/>
<evidence type="ECO:0000256" key="7">
    <source>
        <dbReference type="ARBA" id="ARBA00031267"/>
    </source>
</evidence>
<keyword evidence="4 9" id="KW-0637">Prenyltransferase</keyword>
<dbReference type="InterPro" id="IPR002088">
    <property type="entry name" value="Prenyl_trans_a"/>
</dbReference>
<dbReference type="GO" id="GO:0005968">
    <property type="term" value="C:Rab-protein geranylgeranyltransferase complex"/>
    <property type="evidence" value="ECO:0007669"/>
    <property type="project" value="TreeGrafter"/>
</dbReference>
<dbReference type="Proteomes" id="UP000789572">
    <property type="component" value="Unassembled WGS sequence"/>
</dbReference>
<comment type="function">
    <text evidence="9">Catalyzes the transfer of a geranyl-geranyl moiety from geranyl-geranyl pyrophosphate to cysteines occuring in specific C-terminal amino acid sequences.</text>
</comment>
<evidence type="ECO:0000256" key="9">
    <source>
        <dbReference type="RuleBase" id="RU367120"/>
    </source>
</evidence>
<evidence type="ECO:0000256" key="4">
    <source>
        <dbReference type="ARBA" id="ARBA00022602"/>
    </source>
</evidence>
<dbReference type="GO" id="GO:0004663">
    <property type="term" value="F:Rab geranylgeranyltransferase activity"/>
    <property type="evidence" value="ECO:0007669"/>
    <property type="project" value="UniProtKB-UniRule"/>
</dbReference>
<dbReference type="Pfam" id="PF01239">
    <property type="entry name" value="PPTA"/>
    <property type="match status" value="5"/>
</dbReference>
<protein>
    <recommendedName>
        <fullName evidence="3 9">Geranylgeranyl transferase type-2 subunit alpha</fullName>
        <ecNumber evidence="2 9">2.5.1.60</ecNumber>
    </recommendedName>
    <alternativeName>
        <fullName evidence="7 9">Geranylgeranyl transferase type II subunit alpha</fullName>
    </alternativeName>
</protein>
<keyword evidence="5 9" id="KW-0808">Transferase</keyword>
<sequence length="354" mass="42628">MHGRRRVKSTAEAERARREKEAVKIQEYRQLVENCFRMEIGCCPQRSNHEYTQNAFEITTKILWQNPDFYTIWNFRRNILIHGLLKDAPEDQRQGLLSEELVFLQEIFQSNPKSYWIFNHRRWCLETMPIPDWKKELYLVEKMLELDARNFHGWDYRRYVKSKLVNSMQPKELLQTDLDFTKKKLEQNFSNYSAWHQRSKLLPHLLSDASEDERKRLIDEEFGIAKSAIYTDPDDQSAWLYYWWLLGREPHHTSVRDDSIHEESSMALATVKGDRSTILAGEIEELKELLEEESNSKWCLQTLMHFYQELKYAKKLDDSELYNLDNEMEEICVRLIKIDSMRARRYEDIRNNLN</sequence>
<reference evidence="10" key="1">
    <citation type="submission" date="2021-06" db="EMBL/GenBank/DDBJ databases">
        <authorList>
            <person name="Kallberg Y."/>
            <person name="Tangrot J."/>
            <person name="Rosling A."/>
        </authorList>
    </citation>
    <scope>NUCLEOTIDE SEQUENCE</scope>
    <source>
        <strain evidence="10">IA702</strain>
    </source>
</reference>
<gene>
    <name evidence="10" type="ORF">POCULU_LOCUS2176</name>
</gene>
<comment type="similarity">
    <text evidence="1 9">Belongs to the protein prenyltransferase subunit alpha family.</text>
</comment>
<accession>A0A9N8WN91</accession>
<evidence type="ECO:0000313" key="10">
    <source>
        <dbReference type="EMBL" id="CAG8493009.1"/>
    </source>
</evidence>
<organism evidence="10 11">
    <name type="scientific">Paraglomus occultum</name>
    <dbReference type="NCBI Taxonomy" id="144539"/>
    <lineage>
        <taxon>Eukaryota</taxon>
        <taxon>Fungi</taxon>
        <taxon>Fungi incertae sedis</taxon>
        <taxon>Mucoromycota</taxon>
        <taxon>Glomeromycotina</taxon>
        <taxon>Glomeromycetes</taxon>
        <taxon>Paraglomerales</taxon>
        <taxon>Paraglomeraceae</taxon>
        <taxon>Paraglomus</taxon>
    </lineage>
</organism>
<dbReference type="GO" id="GO:0097354">
    <property type="term" value="P:prenylation"/>
    <property type="evidence" value="ECO:0007669"/>
    <property type="project" value="UniProtKB-UniRule"/>
</dbReference>
<dbReference type="EC" id="2.5.1.60" evidence="2 9"/>
<keyword evidence="6" id="KW-0677">Repeat</keyword>
<dbReference type="FunFam" id="1.25.40.120:FF:000035">
    <property type="entry name" value="Geranylgeranyl transferase type-2 subunit alpha"/>
    <property type="match status" value="1"/>
</dbReference>
<keyword evidence="11" id="KW-1185">Reference proteome</keyword>
<evidence type="ECO:0000256" key="8">
    <source>
        <dbReference type="ARBA" id="ARBA00047658"/>
    </source>
</evidence>
<comment type="caution">
    <text evidence="10">The sequence shown here is derived from an EMBL/GenBank/DDBJ whole genome shotgun (WGS) entry which is preliminary data.</text>
</comment>
<dbReference type="OrthoDB" id="1658at2759"/>